<dbReference type="SUPFAM" id="SSF51905">
    <property type="entry name" value="FAD/NAD(P)-binding domain"/>
    <property type="match status" value="1"/>
</dbReference>
<protein>
    <submittedName>
        <fullName evidence="1">Uncharacterized protein</fullName>
    </submittedName>
</protein>
<reference evidence="1" key="1">
    <citation type="journal article" date="2021" name="G3 (Bethesda)">
        <title>Genome and transcriptome analysis of the beet armyworm Spodoptera exigua reveals targets for pest control. .</title>
        <authorList>
            <person name="Simon S."/>
            <person name="Breeschoten T."/>
            <person name="Jansen H.J."/>
            <person name="Dirks R.P."/>
            <person name="Schranz M.E."/>
            <person name="Ros V.I.D."/>
        </authorList>
    </citation>
    <scope>NUCLEOTIDE SEQUENCE</scope>
    <source>
        <strain evidence="1">TB_SE_WUR_2020</strain>
    </source>
</reference>
<sequence>IGADGANSAVRKAMGVQYLSWNYDQMGVVATLNLAEWKQYPRSSSVEAVTSWTSSWLRRVGLPDGTSRQLPPSICSIAANSRAAFPLAFGHSTRYIAPGVALVG</sequence>
<comment type="caution">
    <text evidence="1">The sequence shown here is derived from an EMBL/GenBank/DDBJ whole genome shotgun (WGS) entry which is preliminary data.</text>
</comment>
<dbReference type="InterPro" id="IPR036188">
    <property type="entry name" value="FAD/NAD-bd_sf"/>
</dbReference>
<feature type="non-terminal residue" evidence="1">
    <location>
        <position position="1"/>
    </location>
</feature>
<dbReference type="PANTHER" id="PTHR43876:SF7">
    <property type="entry name" value="UBIQUINONE BIOSYNTHESIS MONOOXYGENASE COQ6, MITOCHONDRIAL"/>
    <property type="match status" value="1"/>
</dbReference>
<name>A0A922MHQ5_SPOEX</name>
<proteinExistence type="predicted"/>
<dbReference type="PANTHER" id="PTHR43876">
    <property type="entry name" value="UBIQUINONE BIOSYNTHESIS MONOOXYGENASE COQ6, MITOCHONDRIAL"/>
    <property type="match status" value="1"/>
</dbReference>
<gene>
    <name evidence="1" type="ORF">HF086_003442</name>
</gene>
<dbReference type="InterPro" id="IPR051205">
    <property type="entry name" value="UbiH/COQ6_monooxygenase"/>
</dbReference>
<evidence type="ECO:0000313" key="2">
    <source>
        <dbReference type="Proteomes" id="UP000814243"/>
    </source>
</evidence>
<evidence type="ECO:0000313" key="1">
    <source>
        <dbReference type="EMBL" id="KAH9636624.1"/>
    </source>
</evidence>
<dbReference type="AlphaFoldDB" id="A0A922MHQ5"/>
<dbReference type="EMBL" id="JACEFF010000488">
    <property type="protein sequence ID" value="KAH9636624.1"/>
    <property type="molecule type" value="Genomic_DNA"/>
</dbReference>
<dbReference type="Gene3D" id="3.50.50.60">
    <property type="entry name" value="FAD/NAD(P)-binding domain"/>
    <property type="match status" value="1"/>
</dbReference>
<organism evidence="1 2">
    <name type="scientific">Spodoptera exigua</name>
    <name type="common">Beet armyworm</name>
    <name type="synonym">Noctua fulgens</name>
    <dbReference type="NCBI Taxonomy" id="7107"/>
    <lineage>
        <taxon>Eukaryota</taxon>
        <taxon>Metazoa</taxon>
        <taxon>Ecdysozoa</taxon>
        <taxon>Arthropoda</taxon>
        <taxon>Hexapoda</taxon>
        <taxon>Insecta</taxon>
        <taxon>Pterygota</taxon>
        <taxon>Neoptera</taxon>
        <taxon>Endopterygota</taxon>
        <taxon>Lepidoptera</taxon>
        <taxon>Glossata</taxon>
        <taxon>Ditrysia</taxon>
        <taxon>Noctuoidea</taxon>
        <taxon>Noctuidae</taxon>
        <taxon>Amphipyrinae</taxon>
        <taxon>Spodoptera</taxon>
    </lineage>
</organism>
<dbReference type="GO" id="GO:0005739">
    <property type="term" value="C:mitochondrion"/>
    <property type="evidence" value="ECO:0007669"/>
    <property type="project" value="TreeGrafter"/>
</dbReference>
<dbReference type="Proteomes" id="UP000814243">
    <property type="component" value="Unassembled WGS sequence"/>
</dbReference>
<accession>A0A922MHQ5</accession>